<accession>A0ABD5PZW6</accession>
<dbReference type="AlphaFoldDB" id="A0ABD5PZW6"/>
<dbReference type="GeneID" id="73047074"/>
<protein>
    <submittedName>
        <fullName evidence="1">Cytidylyltransferase domain-containing protein</fullName>
    </submittedName>
</protein>
<dbReference type="InterPro" id="IPR029044">
    <property type="entry name" value="Nucleotide-diphossugar_trans"/>
</dbReference>
<dbReference type="SUPFAM" id="SSF53448">
    <property type="entry name" value="Nucleotide-diphospho-sugar transferases"/>
    <property type="match status" value="1"/>
</dbReference>
<keyword evidence="2" id="KW-1185">Reference proteome</keyword>
<dbReference type="Proteomes" id="UP001595945">
    <property type="component" value="Unassembled WGS sequence"/>
</dbReference>
<dbReference type="EMBL" id="JBHSHT010000001">
    <property type="protein sequence ID" value="MFC4823814.1"/>
    <property type="molecule type" value="Genomic_DNA"/>
</dbReference>
<dbReference type="GO" id="GO:0016779">
    <property type="term" value="F:nucleotidyltransferase activity"/>
    <property type="evidence" value="ECO:0007669"/>
    <property type="project" value="UniProtKB-KW"/>
</dbReference>
<evidence type="ECO:0000313" key="2">
    <source>
        <dbReference type="Proteomes" id="UP001595945"/>
    </source>
</evidence>
<dbReference type="PANTHER" id="PTHR42866">
    <property type="entry name" value="3-DEOXY-MANNO-OCTULOSONATE CYTIDYLYLTRANSFERASE"/>
    <property type="match status" value="1"/>
</dbReference>
<dbReference type="RefSeq" id="WP_254270395.1">
    <property type="nucleotide sequence ID" value="NZ_CP100401.1"/>
</dbReference>
<organism evidence="1 2">
    <name type="scientific">Halorussus aquaticus</name>
    <dbReference type="NCBI Taxonomy" id="2953748"/>
    <lineage>
        <taxon>Archaea</taxon>
        <taxon>Methanobacteriati</taxon>
        <taxon>Methanobacteriota</taxon>
        <taxon>Stenosarchaea group</taxon>
        <taxon>Halobacteria</taxon>
        <taxon>Halobacteriales</taxon>
        <taxon>Haladaptataceae</taxon>
        <taxon>Halorussus</taxon>
    </lineage>
</organism>
<comment type="caution">
    <text evidence="1">The sequence shown here is derived from an EMBL/GenBank/DDBJ whole genome shotgun (WGS) entry which is preliminary data.</text>
</comment>
<keyword evidence="1" id="KW-0808">Transferase</keyword>
<dbReference type="CDD" id="cd02518">
    <property type="entry name" value="GT2_SpsF"/>
    <property type="match status" value="1"/>
</dbReference>
<proteinExistence type="predicted"/>
<dbReference type="PANTHER" id="PTHR42866:SF1">
    <property type="entry name" value="SPORE COAT POLYSACCHARIDE BIOSYNTHESIS PROTEIN SPSF"/>
    <property type="match status" value="1"/>
</dbReference>
<dbReference type="Pfam" id="PF02348">
    <property type="entry name" value="CTP_transf_3"/>
    <property type="match status" value="1"/>
</dbReference>
<gene>
    <name evidence="1" type="ORF">ACFO9K_06030</name>
</gene>
<dbReference type="Gene3D" id="3.90.550.10">
    <property type="entry name" value="Spore Coat Polysaccharide Biosynthesis Protein SpsA, Chain A"/>
    <property type="match status" value="1"/>
</dbReference>
<reference evidence="1 2" key="1">
    <citation type="journal article" date="2019" name="Int. J. Syst. Evol. Microbiol.">
        <title>The Global Catalogue of Microorganisms (GCM) 10K type strain sequencing project: providing services to taxonomists for standard genome sequencing and annotation.</title>
        <authorList>
            <consortium name="The Broad Institute Genomics Platform"/>
            <consortium name="The Broad Institute Genome Sequencing Center for Infectious Disease"/>
            <person name="Wu L."/>
            <person name="Ma J."/>
        </authorList>
    </citation>
    <scope>NUCLEOTIDE SEQUENCE [LARGE SCALE GENOMIC DNA]</scope>
    <source>
        <strain evidence="1 2">XZYJ18</strain>
    </source>
</reference>
<keyword evidence="1" id="KW-0548">Nucleotidyltransferase</keyword>
<dbReference type="InterPro" id="IPR003329">
    <property type="entry name" value="Cytidylyl_trans"/>
</dbReference>
<name>A0ABD5PZW6_9EURY</name>
<sequence length="247" mass="28541">MRDRTVAIVQARMGSTRLPEKVLADIGDEPMLWHVHERARSASLVDDVVVATSTESQDDAVAEFCEERGITYNRGSEEDVLDRYYETATDTDADVVVRITGDCPFLSPPVLDRVVRTYENGEADYVTNTLEYTHPDGLDVEVFGYEALERAWNEADDPAEREHVTYYLRESDEFSSQNVENVVDTSMYEFTDEDTILRWTVDYPADLEFVRAVYDRLTERGHWLFDQQSVFELLEREPALRDVNEDR</sequence>
<evidence type="ECO:0000313" key="1">
    <source>
        <dbReference type="EMBL" id="MFC4823814.1"/>
    </source>
</evidence>